<name>A0A6V7H3Z7_9HYME</name>
<reference evidence="1" key="1">
    <citation type="submission" date="2020-07" db="EMBL/GenBank/DDBJ databases">
        <authorList>
            <person name="Nazaruddin N."/>
        </authorList>
    </citation>
    <scope>NUCLEOTIDE SEQUENCE</scope>
</reference>
<comment type="caution">
    <text evidence="1">The sequence shown here is derived from an EMBL/GenBank/DDBJ whole genome shotgun (WGS) entry which is preliminary data.</text>
</comment>
<protein>
    <submittedName>
        <fullName evidence="1">Uncharacterized protein</fullName>
    </submittedName>
</protein>
<sequence>MKVGDIVYMTNWYRLPVRKMLDLVLIIARSSVVIEMTAGKIIHMSIHTFGD</sequence>
<feature type="non-terminal residue" evidence="1">
    <location>
        <position position="51"/>
    </location>
</feature>
<dbReference type="EMBL" id="CAJDYZ010006770">
    <property type="protein sequence ID" value="CAD1473672.1"/>
    <property type="molecule type" value="Genomic_DNA"/>
</dbReference>
<proteinExistence type="predicted"/>
<dbReference type="OrthoDB" id="6617147at2759"/>
<dbReference type="Proteomes" id="UP000752696">
    <property type="component" value="Unassembled WGS sequence"/>
</dbReference>
<evidence type="ECO:0000313" key="1">
    <source>
        <dbReference type="EMBL" id="CAD1473672.1"/>
    </source>
</evidence>
<keyword evidence="2" id="KW-1185">Reference proteome</keyword>
<dbReference type="AlphaFoldDB" id="A0A6V7H3Z7"/>
<organism evidence="1 2">
    <name type="scientific">Heterotrigona itama</name>
    <dbReference type="NCBI Taxonomy" id="395501"/>
    <lineage>
        <taxon>Eukaryota</taxon>
        <taxon>Metazoa</taxon>
        <taxon>Ecdysozoa</taxon>
        <taxon>Arthropoda</taxon>
        <taxon>Hexapoda</taxon>
        <taxon>Insecta</taxon>
        <taxon>Pterygota</taxon>
        <taxon>Neoptera</taxon>
        <taxon>Endopterygota</taxon>
        <taxon>Hymenoptera</taxon>
        <taxon>Apocrita</taxon>
        <taxon>Aculeata</taxon>
        <taxon>Apoidea</taxon>
        <taxon>Anthophila</taxon>
        <taxon>Apidae</taxon>
        <taxon>Heterotrigona</taxon>
    </lineage>
</organism>
<accession>A0A6V7H3Z7</accession>
<evidence type="ECO:0000313" key="2">
    <source>
        <dbReference type="Proteomes" id="UP000752696"/>
    </source>
</evidence>
<gene>
    <name evidence="1" type="ORF">MHI_LOCUS403823</name>
</gene>